<proteinExistence type="predicted"/>
<dbReference type="Pfam" id="PF09669">
    <property type="entry name" value="Phage_pRha"/>
    <property type="match status" value="1"/>
</dbReference>
<gene>
    <name evidence="1" type="ORF">KP014_28500</name>
    <name evidence="2" type="ORF">SAMN04487895_12757</name>
</gene>
<dbReference type="Proteomes" id="UP000683429">
    <property type="component" value="Chromosome"/>
</dbReference>
<dbReference type="InterPro" id="IPR014054">
    <property type="entry name" value="Phage_regulatory_Rha"/>
</dbReference>
<dbReference type="STRING" id="1333845.SAMN04487895_12757"/>
<dbReference type="AlphaFoldDB" id="A0A1H8VTT8"/>
<dbReference type="EMBL" id="FODH01000027">
    <property type="protein sequence ID" value="SEP18801.1"/>
    <property type="molecule type" value="Genomic_DNA"/>
</dbReference>
<evidence type="ECO:0000313" key="1">
    <source>
        <dbReference type="EMBL" id="QWU15709.1"/>
    </source>
</evidence>
<accession>A0A1H8VTT8</accession>
<dbReference type="RefSeq" id="WP_051500608.1">
    <property type="nucleotide sequence ID" value="NZ_CP076607.1"/>
</dbReference>
<dbReference type="NCBIfam" id="TIGR02681">
    <property type="entry name" value="phage_pRha"/>
    <property type="match status" value="1"/>
</dbReference>
<protein>
    <submittedName>
        <fullName evidence="2">Phage regulatory protein, rha family</fullName>
    </submittedName>
    <submittedName>
        <fullName evidence="1">Rha family transcriptional regulator</fullName>
    </submittedName>
</protein>
<keyword evidence="4" id="KW-1185">Reference proteome</keyword>
<sequence>MTKLILNTEYGLYAMNDKAVYSSRQVAGEFDKNHYHILRSIDEITESKNGLSDEVVLLLAGQTIEEFYKDNFFEDKYKDASGKQNRQILMTYKGAMLIVMGFTGAKAMAVKIGLLNRFEAMASFISSLLAAKLEHPAFTQAIADSKEQPMHYHFSNEADMINRIVLGMSAKKFREANGIAKGESIRPFLSSEQIKAVEDLQRADIGLLMAGLDFDERKQRLTHFMERMRTRRLPNASRPRGLNGGVGIDS</sequence>
<dbReference type="OrthoDB" id="9812611at2"/>
<evidence type="ECO:0000313" key="3">
    <source>
        <dbReference type="Proteomes" id="UP000198809"/>
    </source>
</evidence>
<reference evidence="1 4" key="2">
    <citation type="submission" date="2021-06" db="EMBL/GenBank/DDBJ databases">
        <title>Whole genome sequence of Paenibacillus sophorae DSM23020 for comparative genomics.</title>
        <authorList>
            <person name="Kim M.-J."/>
            <person name="Lee G."/>
            <person name="Shin J.-H."/>
        </authorList>
    </citation>
    <scope>NUCLEOTIDE SEQUENCE [LARGE SCALE GENOMIC DNA]</scope>
    <source>
        <strain evidence="1 4">DSM 23020</strain>
    </source>
</reference>
<dbReference type="EMBL" id="CP076607">
    <property type="protein sequence ID" value="QWU15709.1"/>
    <property type="molecule type" value="Genomic_DNA"/>
</dbReference>
<dbReference type="Proteomes" id="UP000198809">
    <property type="component" value="Unassembled WGS sequence"/>
</dbReference>
<evidence type="ECO:0000313" key="2">
    <source>
        <dbReference type="EMBL" id="SEP18801.1"/>
    </source>
</evidence>
<organism evidence="2 3">
    <name type="scientific">Paenibacillus sophorae</name>
    <dbReference type="NCBI Taxonomy" id="1333845"/>
    <lineage>
        <taxon>Bacteria</taxon>
        <taxon>Bacillati</taxon>
        <taxon>Bacillota</taxon>
        <taxon>Bacilli</taxon>
        <taxon>Bacillales</taxon>
        <taxon>Paenibacillaceae</taxon>
        <taxon>Paenibacillus</taxon>
    </lineage>
</organism>
<reference evidence="2 3" key="1">
    <citation type="submission" date="2016-10" db="EMBL/GenBank/DDBJ databases">
        <authorList>
            <person name="de Groot N.N."/>
        </authorList>
    </citation>
    <scope>NUCLEOTIDE SEQUENCE [LARGE SCALE GENOMIC DNA]</scope>
    <source>
        <strain evidence="2 3">CGMCC 1.10238</strain>
    </source>
</reference>
<evidence type="ECO:0000313" key="4">
    <source>
        <dbReference type="Proteomes" id="UP000683429"/>
    </source>
</evidence>
<name>A0A1H8VTT8_9BACL</name>